<evidence type="ECO:0000313" key="2">
    <source>
        <dbReference type="EMBL" id="KAD6119407.1"/>
    </source>
</evidence>
<protein>
    <submittedName>
        <fullName evidence="2">Uncharacterized protein</fullName>
    </submittedName>
</protein>
<reference evidence="2 3" key="1">
    <citation type="submission" date="2019-05" db="EMBL/GenBank/DDBJ databases">
        <title>Mikania micrantha, genome provides insights into the molecular mechanism of rapid growth.</title>
        <authorList>
            <person name="Liu B."/>
        </authorList>
    </citation>
    <scope>NUCLEOTIDE SEQUENCE [LARGE SCALE GENOMIC DNA]</scope>
    <source>
        <strain evidence="2">NLD-2019</strain>
        <tissue evidence="2">Leaf</tissue>
    </source>
</reference>
<dbReference type="AlphaFoldDB" id="A0A5N6PDJ8"/>
<gene>
    <name evidence="2" type="ORF">E3N88_10678</name>
</gene>
<dbReference type="Proteomes" id="UP000326396">
    <property type="component" value="Linkage Group LG13"/>
</dbReference>
<name>A0A5N6PDJ8_9ASTR</name>
<feature type="region of interest" description="Disordered" evidence="1">
    <location>
        <begin position="1"/>
        <end position="22"/>
    </location>
</feature>
<proteinExistence type="predicted"/>
<sequence length="121" mass="13195">MMMAVGGRIGSETSEDCSDEAAPIPSVMVSRLPEVVAEEGVHVVMDSEGCWGSACGAEFGIPTEYPTRKDEEDDDEKGIWVLKPLSTPLLDEEVFMVNSLFHMKKKTTNNEVGGKFVAIKK</sequence>
<evidence type="ECO:0000256" key="1">
    <source>
        <dbReference type="SAM" id="MobiDB-lite"/>
    </source>
</evidence>
<keyword evidence="3" id="KW-1185">Reference proteome</keyword>
<accession>A0A5N6PDJ8</accession>
<comment type="caution">
    <text evidence="2">The sequence shown here is derived from an EMBL/GenBank/DDBJ whole genome shotgun (WGS) entry which is preliminary data.</text>
</comment>
<dbReference type="EMBL" id="SZYD01000005">
    <property type="protein sequence ID" value="KAD6119407.1"/>
    <property type="molecule type" value="Genomic_DNA"/>
</dbReference>
<organism evidence="2 3">
    <name type="scientific">Mikania micrantha</name>
    <name type="common">bitter vine</name>
    <dbReference type="NCBI Taxonomy" id="192012"/>
    <lineage>
        <taxon>Eukaryota</taxon>
        <taxon>Viridiplantae</taxon>
        <taxon>Streptophyta</taxon>
        <taxon>Embryophyta</taxon>
        <taxon>Tracheophyta</taxon>
        <taxon>Spermatophyta</taxon>
        <taxon>Magnoliopsida</taxon>
        <taxon>eudicotyledons</taxon>
        <taxon>Gunneridae</taxon>
        <taxon>Pentapetalae</taxon>
        <taxon>asterids</taxon>
        <taxon>campanulids</taxon>
        <taxon>Asterales</taxon>
        <taxon>Asteraceae</taxon>
        <taxon>Asteroideae</taxon>
        <taxon>Heliantheae alliance</taxon>
        <taxon>Eupatorieae</taxon>
        <taxon>Mikania</taxon>
    </lineage>
</organism>
<evidence type="ECO:0000313" key="3">
    <source>
        <dbReference type="Proteomes" id="UP000326396"/>
    </source>
</evidence>